<sequence length="106" mass="12269">MLHFQTLAWIIISSFSFVISVDKDFYRAAVLELAQFTNISYPAADILRINLEVYEIAAKTAAKHGIEQNCFHNDESIFKLSPNDQGRRVWRCPRPRWDTHPTDVTT</sequence>
<name>A0A8X6V671_TRICX</name>
<keyword evidence="3" id="KW-1185">Reference proteome</keyword>
<keyword evidence="1" id="KW-0732">Signal</keyword>
<feature type="signal peptide" evidence="1">
    <location>
        <begin position="1"/>
        <end position="20"/>
    </location>
</feature>
<reference evidence="2" key="1">
    <citation type="submission" date="2020-08" db="EMBL/GenBank/DDBJ databases">
        <title>Multicomponent nature underlies the extraordinary mechanical properties of spider dragline silk.</title>
        <authorList>
            <person name="Kono N."/>
            <person name="Nakamura H."/>
            <person name="Mori M."/>
            <person name="Yoshida Y."/>
            <person name="Ohtoshi R."/>
            <person name="Malay A.D."/>
            <person name="Moran D.A.P."/>
            <person name="Tomita M."/>
            <person name="Numata K."/>
            <person name="Arakawa K."/>
        </authorList>
    </citation>
    <scope>NUCLEOTIDE SEQUENCE</scope>
</reference>
<gene>
    <name evidence="2" type="ORF">TNCV_2681271</name>
</gene>
<dbReference type="AlphaFoldDB" id="A0A8X6V671"/>
<comment type="caution">
    <text evidence="2">The sequence shown here is derived from an EMBL/GenBank/DDBJ whole genome shotgun (WGS) entry which is preliminary data.</text>
</comment>
<protein>
    <submittedName>
        <fullName evidence="2">Uncharacterized protein</fullName>
    </submittedName>
</protein>
<evidence type="ECO:0000313" key="2">
    <source>
        <dbReference type="EMBL" id="GFY06337.1"/>
    </source>
</evidence>
<evidence type="ECO:0000313" key="3">
    <source>
        <dbReference type="Proteomes" id="UP000887159"/>
    </source>
</evidence>
<dbReference type="EMBL" id="BMAU01021258">
    <property type="protein sequence ID" value="GFY06337.1"/>
    <property type="molecule type" value="Genomic_DNA"/>
</dbReference>
<feature type="chain" id="PRO_5036458903" evidence="1">
    <location>
        <begin position="21"/>
        <end position="106"/>
    </location>
</feature>
<accession>A0A8X6V671</accession>
<dbReference type="Proteomes" id="UP000887159">
    <property type="component" value="Unassembled WGS sequence"/>
</dbReference>
<proteinExistence type="predicted"/>
<organism evidence="2 3">
    <name type="scientific">Trichonephila clavipes</name>
    <name type="common">Golden silk orbweaver</name>
    <name type="synonym">Nephila clavipes</name>
    <dbReference type="NCBI Taxonomy" id="2585209"/>
    <lineage>
        <taxon>Eukaryota</taxon>
        <taxon>Metazoa</taxon>
        <taxon>Ecdysozoa</taxon>
        <taxon>Arthropoda</taxon>
        <taxon>Chelicerata</taxon>
        <taxon>Arachnida</taxon>
        <taxon>Araneae</taxon>
        <taxon>Araneomorphae</taxon>
        <taxon>Entelegynae</taxon>
        <taxon>Araneoidea</taxon>
        <taxon>Nephilidae</taxon>
        <taxon>Trichonephila</taxon>
    </lineage>
</organism>
<evidence type="ECO:0000256" key="1">
    <source>
        <dbReference type="SAM" id="SignalP"/>
    </source>
</evidence>